<name>A0A239A1A8_9BACT</name>
<organism evidence="2 3">
    <name type="scientific">Hymenobacter mucosus</name>
    <dbReference type="NCBI Taxonomy" id="1411120"/>
    <lineage>
        <taxon>Bacteria</taxon>
        <taxon>Pseudomonadati</taxon>
        <taxon>Bacteroidota</taxon>
        <taxon>Cytophagia</taxon>
        <taxon>Cytophagales</taxon>
        <taxon>Hymenobacteraceae</taxon>
        <taxon>Hymenobacter</taxon>
    </lineage>
</organism>
<feature type="chain" id="PRO_5013348586" evidence="1">
    <location>
        <begin position="50"/>
        <end position="122"/>
    </location>
</feature>
<sequence length="122" mass="13673">MTTISILFALFLMSLPAIHLGKKVRRFWQRKRRRQVLPALLLLSAGAHAQGGPVPAQTVQNYDTATVSWTLPPGMSHKVARQAVTTLTKLGTTHDTSRLTPSDSTFLYKWMPGVLQPPKRRR</sequence>
<proteinExistence type="predicted"/>
<evidence type="ECO:0000313" key="2">
    <source>
        <dbReference type="EMBL" id="SNR88888.1"/>
    </source>
</evidence>
<dbReference type="RefSeq" id="WP_089333774.1">
    <property type="nucleotide sequence ID" value="NZ_FZNS01000010.1"/>
</dbReference>
<keyword evidence="3" id="KW-1185">Reference proteome</keyword>
<keyword evidence="1" id="KW-0732">Signal</keyword>
<dbReference type="EMBL" id="FZNS01000010">
    <property type="protein sequence ID" value="SNR88888.1"/>
    <property type="molecule type" value="Genomic_DNA"/>
</dbReference>
<dbReference type="Proteomes" id="UP000198310">
    <property type="component" value="Unassembled WGS sequence"/>
</dbReference>
<feature type="signal peptide" evidence="1">
    <location>
        <begin position="1"/>
        <end position="49"/>
    </location>
</feature>
<evidence type="ECO:0000313" key="3">
    <source>
        <dbReference type="Proteomes" id="UP000198310"/>
    </source>
</evidence>
<accession>A0A239A1A8</accession>
<evidence type="ECO:0000256" key="1">
    <source>
        <dbReference type="SAM" id="SignalP"/>
    </source>
</evidence>
<dbReference type="AlphaFoldDB" id="A0A239A1A8"/>
<reference evidence="3" key="1">
    <citation type="submission" date="2017-06" db="EMBL/GenBank/DDBJ databases">
        <authorList>
            <person name="Varghese N."/>
            <person name="Submissions S."/>
        </authorList>
    </citation>
    <scope>NUCLEOTIDE SEQUENCE [LARGE SCALE GENOMIC DNA]</scope>
    <source>
        <strain evidence="3">DSM 28041</strain>
    </source>
</reference>
<gene>
    <name evidence="2" type="ORF">SAMN06269173_110101</name>
</gene>
<protein>
    <submittedName>
        <fullName evidence="2">Uncharacterized protein</fullName>
    </submittedName>
</protein>